<keyword evidence="2" id="KW-0812">Transmembrane</keyword>
<keyword evidence="4" id="KW-1185">Reference proteome</keyword>
<accession>A0A7W5ZL16</accession>
<comment type="caution">
    <text evidence="3">The sequence shown here is derived from an EMBL/GenBank/DDBJ whole genome shotgun (WGS) entry which is preliminary data.</text>
</comment>
<feature type="compositionally biased region" description="Basic and acidic residues" evidence="1">
    <location>
        <begin position="10"/>
        <end position="25"/>
    </location>
</feature>
<evidence type="ECO:0008006" key="5">
    <source>
        <dbReference type="Google" id="ProtNLM"/>
    </source>
</evidence>
<evidence type="ECO:0000256" key="1">
    <source>
        <dbReference type="SAM" id="MobiDB-lite"/>
    </source>
</evidence>
<keyword evidence="2" id="KW-0472">Membrane</keyword>
<dbReference type="EMBL" id="JACIBY010000005">
    <property type="protein sequence ID" value="MBB3838823.1"/>
    <property type="molecule type" value="Genomic_DNA"/>
</dbReference>
<feature type="region of interest" description="Disordered" evidence="1">
    <location>
        <begin position="1"/>
        <end position="28"/>
    </location>
</feature>
<evidence type="ECO:0000256" key="2">
    <source>
        <dbReference type="SAM" id="Phobius"/>
    </source>
</evidence>
<dbReference type="RefSeq" id="WP_221225629.1">
    <property type="nucleotide sequence ID" value="NZ_JACIBY010000005.1"/>
</dbReference>
<sequence length="547" mass="59680">MNTTTNMASSEEHTFENEWRRRFDDASETPPPALWERIEARLDEEEEERVMVIPFWQRTQQLRWVAAASVTALLLAVGGWWLKTNLPEKSVAASTQLAQQPRATETTKLENLSVPSAKENDPKTSLAAKSEPVVDEGVAETPTKVTREKEQVTAAPLSGETARLMASSSKRNGGQKGRAARQESKLPVTPALISPFSEQTIASATTQNITPSSGEKMNAKGGTSAEIPVAGFSEGGQVAAPSEPKVSPEMTLAFLESKQLRQLVGHPKRQPWVAVPSEPIDFVKPKQLPKEYWASVGVMPASYNAGVEIGRRGMLAAASNTPLYNNLASFNNSARTSSGTNRSALSYAFQWQGGVQLSSRWSLESGVNYLQGNSIYQGVNAFSTLSNSYINSLESAVNLSDNNVPRYDLATIGSDKSLVQTLSTTQDISNSYQFVQVPVQTGFALIKPKRKFSLWLLGGVINNIFLKNSFQTGQDNMVTVSGNDSPYRRLSFAATTGMRLQYKVNKRWTTLLSGNYQRSVGSTTRANAAFQSRPQLMGVGAGVRYGF</sequence>
<evidence type="ECO:0000313" key="3">
    <source>
        <dbReference type="EMBL" id="MBB3838823.1"/>
    </source>
</evidence>
<keyword evidence="2" id="KW-1133">Transmembrane helix</keyword>
<dbReference type="AlphaFoldDB" id="A0A7W5ZL16"/>
<protein>
    <recommendedName>
        <fullName evidence="5">Outer membrane protein beta-barrel domain-containing protein</fullName>
    </recommendedName>
</protein>
<dbReference type="Proteomes" id="UP000541352">
    <property type="component" value="Unassembled WGS sequence"/>
</dbReference>
<gene>
    <name evidence="3" type="ORF">FHS57_002829</name>
</gene>
<organism evidence="3 4">
    <name type="scientific">Runella defluvii</name>
    <dbReference type="NCBI Taxonomy" id="370973"/>
    <lineage>
        <taxon>Bacteria</taxon>
        <taxon>Pseudomonadati</taxon>
        <taxon>Bacteroidota</taxon>
        <taxon>Cytophagia</taxon>
        <taxon>Cytophagales</taxon>
        <taxon>Spirosomataceae</taxon>
        <taxon>Runella</taxon>
    </lineage>
</organism>
<proteinExistence type="predicted"/>
<feature type="compositionally biased region" description="Polar residues" evidence="1">
    <location>
        <begin position="95"/>
        <end position="114"/>
    </location>
</feature>
<name>A0A7W5ZL16_9BACT</name>
<feature type="transmembrane region" description="Helical" evidence="2">
    <location>
        <begin position="64"/>
        <end position="82"/>
    </location>
</feature>
<evidence type="ECO:0000313" key="4">
    <source>
        <dbReference type="Proteomes" id="UP000541352"/>
    </source>
</evidence>
<reference evidence="3 4" key="1">
    <citation type="submission" date="2020-08" db="EMBL/GenBank/DDBJ databases">
        <title>Genomic Encyclopedia of Type Strains, Phase IV (KMG-IV): sequencing the most valuable type-strain genomes for metagenomic binning, comparative biology and taxonomic classification.</title>
        <authorList>
            <person name="Goeker M."/>
        </authorList>
    </citation>
    <scope>NUCLEOTIDE SEQUENCE [LARGE SCALE GENOMIC DNA]</scope>
    <source>
        <strain evidence="3 4">DSM 17976</strain>
    </source>
</reference>
<feature type="region of interest" description="Disordered" evidence="1">
    <location>
        <begin position="95"/>
        <end position="184"/>
    </location>
</feature>